<dbReference type="Pfam" id="PF02543">
    <property type="entry name" value="Carbam_trans_N"/>
    <property type="match status" value="1"/>
</dbReference>
<feature type="domain" description="Carbamoyltransferase C-terminal" evidence="3">
    <location>
        <begin position="421"/>
        <end position="590"/>
    </location>
</feature>
<evidence type="ECO:0000256" key="1">
    <source>
        <dbReference type="ARBA" id="ARBA00006129"/>
    </source>
</evidence>
<dbReference type="Gene3D" id="3.90.870.20">
    <property type="entry name" value="Carbamoyltransferase, C-terminal domain"/>
    <property type="match status" value="1"/>
</dbReference>
<evidence type="ECO:0000313" key="4">
    <source>
        <dbReference type="EMBL" id="SFN30274.1"/>
    </source>
</evidence>
<dbReference type="PANTHER" id="PTHR34847">
    <property type="entry name" value="NODULATION PROTEIN U"/>
    <property type="match status" value="1"/>
</dbReference>
<dbReference type="EMBL" id="FOVE01000006">
    <property type="protein sequence ID" value="SFN30274.1"/>
    <property type="molecule type" value="Genomic_DNA"/>
</dbReference>
<dbReference type="Pfam" id="PF16861">
    <property type="entry name" value="Carbam_trans_C"/>
    <property type="match status" value="1"/>
</dbReference>
<keyword evidence="4" id="KW-0808">Transferase</keyword>
<comment type="similarity">
    <text evidence="1">Belongs to the NodU/CmcH family.</text>
</comment>
<reference evidence="5" key="1">
    <citation type="submission" date="2016-10" db="EMBL/GenBank/DDBJ databases">
        <authorList>
            <person name="Varghese N."/>
            <person name="Submissions S."/>
        </authorList>
    </citation>
    <scope>NUCLEOTIDE SEQUENCE [LARGE SCALE GENOMIC DNA]</scope>
    <source>
        <strain evidence="5">DSM 6150</strain>
    </source>
</reference>
<dbReference type="STRING" id="83765.SAMN05660284_01156"/>
<keyword evidence="5" id="KW-1185">Reference proteome</keyword>
<dbReference type="Proteomes" id="UP000242869">
    <property type="component" value="Unassembled WGS sequence"/>
</dbReference>
<protein>
    <submittedName>
        <fullName evidence="4">Carbamoyltransferase</fullName>
    </submittedName>
</protein>
<name>A0A1I4XWU1_9NEIS</name>
<dbReference type="CDD" id="cd24098">
    <property type="entry name" value="ASKHA_NBD_TobZ_N"/>
    <property type="match status" value="1"/>
</dbReference>
<dbReference type="InterPro" id="IPR031730">
    <property type="entry name" value="Carbam_trans_C"/>
</dbReference>
<accession>A0A1I4XWU1</accession>
<dbReference type="InterPro" id="IPR038152">
    <property type="entry name" value="Carbam_trans_C_sf"/>
</dbReference>
<proteinExistence type="inferred from homology"/>
<evidence type="ECO:0000313" key="5">
    <source>
        <dbReference type="Proteomes" id="UP000242869"/>
    </source>
</evidence>
<evidence type="ECO:0000259" key="2">
    <source>
        <dbReference type="Pfam" id="PF02543"/>
    </source>
</evidence>
<evidence type="ECO:0000259" key="3">
    <source>
        <dbReference type="Pfam" id="PF16861"/>
    </source>
</evidence>
<organism evidence="4 5">
    <name type="scientific">Formivibrio citricus</name>
    <dbReference type="NCBI Taxonomy" id="83765"/>
    <lineage>
        <taxon>Bacteria</taxon>
        <taxon>Pseudomonadati</taxon>
        <taxon>Pseudomonadota</taxon>
        <taxon>Betaproteobacteria</taxon>
        <taxon>Neisseriales</taxon>
        <taxon>Chitinibacteraceae</taxon>
        <taxon>Formivibrio</taxon>
    </lineage>
</organism>
<sequence>MSRNCILSFTLSGHGFSGAVCINGQIVAATSLERITREKNDIFLPITKQDLKDFGWRSDPSIYKNSLNLPFDLELDASSICFEEQPKFKAFLDYLLDAGGFSLSDVDCVVFSYRYVEQARAFFAKYCPNADFLVPEHHLAHACQAFLSSPHDEAAIMVVDGQGVPMERTGGDQLAGNLAYGKGDTIKILHEIPVRYSLGGIYAAFTSKVGFKTNEEGKTMGLAPYGSDTLYKELKKELRFDVNEYNFRKFGALLRRGFQPEHVLYALPNYSAFLNKYKRRSKGEPIEDFHKDLAYAVQKLTEDVMIYLANWLHKKTGAKNLCIAGGVGLNCVANYQVLINTPFEHVYVHPNPGDNGLAIGQALWAYTIDGKCKRKYIATNDYLGRKYSEAEFRSAVDSVRGRDDVIVSEFDDLQNLYEQMASDIADGKITSWCQGRSEFGPRALGNRSILADPRRADMKDILNSRVKFRESFRPFTPSVLAERCNEFFELEFESPFMLHAAYVRSGKAELVPAITHEDNTARIQTVTSDVNERYYGLIKAFEKITGIPMVLDTSFNIADEPIVETPADAIRCFLSTDIDVLGIDKFIIRKLKKTHTPRQQLGS</sequence>
<dbReference type="InterPro" id="IPR003696">
    <property type="entry name" value="Carbtransf_dom"/>
</dbReference>
<gene>
    <name evidence="4" type="ORF">SAMN05660284_01156</name>
</gene>
<dbReference type="PANTHER" id="PTHR34847:SF1">
    <property type="entry name" value="NODULATION PROTEIN U"/>
    <property type="match status" value="1"/>
</dbReference>
<dbReference type="GO" id="GO:0016740">
    <property type="term" value="F:transferase activity"/>
    <property type="evidence" value="ECO:0007669"/>
    <property type="project" value="UniProtKB-KW"/>
</dbReference>
<feature type="domain" description="Carbamoyltransferase" evidence="2">
    <location>
        <begin position="130"/>
        <end position="363"/>
    </location>
</feature>
<dbReference type="OrthoDB" id="9780777at2"/>
<dbReference type="InterPro" id="IPR051338">
    <property type="entry name" value="NodU/CmcH_Carbamoyltrnsfr"/>
</dbReference>
<dbReference type="RefSeq" id="WP_091192612.1">
    <property type="nucleotide sequence ID" value="NZ_FOVE01000006.1"/>
</dbReference>
<dbReference type="AlphaFoldDB" id="A0A1I4XWU1"/>
<dbReference type="SUPFAM" id="SSF53067">
    <property type="entry name" value="Actin-like ATPase domain"/>
    <property type="match status" value="1"/>
</dbReference>
<dbReference type="Gene3D" id="3.30.420.40">
    <property type="match status" value="2"/>
</dbReference>
<dbReference type="InterPro" id="IPR043129">
    <property type="entry name" value="ATPase_NBD"/>
</dbReference>